<gene>
    <name evidence="3" type="ORF">M430DRAFT_35283</name>
</gene>
<organism evidence="3 4">
    <name type="scientific">Amorphotheca resinae ATCC 22711</name>
    <dbReference type="NCBI Taxonomy" id="857342"/>
    <lineage>
        <taxon>Eukaryota</taxon>
        <taxon>Fungi</taxon>
        <taxon>Dikarya</taxon>
        <taxon>Ascomycota</taxon>
        <taxon>Pezizomycotina</taxon>
        <taxon>Leotiomycetes</taxon>
        <taxon>Helotiales</taxon>
        <taxon>Amorphothecaceae</taxon>
        <taxon>Amorphotheca</taxon>
    </lineage>
</organism>
<evidence type="ECO:0000313" key="3">
    <source>
        <dbReference type="EMBL" id="PSS16505.1"/>
    </source>
</evidence>
<proteinExistence type="predicted"/>
<dbReference type="Proteomes" id="UP000241818">
    <property type="component" value="Unassembled WGS sequence"/>
</dbReference>
<dbReference type="GeneID" id="36574792"/>
<protein>
    <submittedName>
        <fullName evidence="3">Uncharacterized protein</fullName>
    </submittedName>
</protein>
<evidence type="ECO:0000313" key="4">
    <source>
        <dbReference type="Proteomes" id="UP000241818"/>
    </source>
</evidence>
<feature type="region of interest" description="Disordered" evidence="1">
    <location>
        <begin position="144"/>
        <end position="166"/>
    </location>
</feature>
<dbReference type="AlphaFoldDB" id="A0A2T3AZC5"/>
<dbReference type="OrthoDB" id="4160565at2759"/>
<name>A0A2T3AZC5_AMORE</name>
<evidence type="ECO:0000256" key="1">
    <source>
        <dbReference type="SAM" id="MobiDB-lite"/>
    </source>
</evidence>
<dbReference type="RefSeq" id="XP_024720013.1">
    <property type="nucleotide sequence ID" value="XM_024866711.1"/>
</dbReference>
<dbReference type="InParanoid" id="A0A2T3AZC5"/>
<feature type="transmembrane region" description="Helical" evidence="2">
    <location>
        <begin position="12"/>
        <end position="33"/>
    </location>
</feature>
<accession>A0A2T3AZC5</accession>
<sequence>MRRTHFPSLSTTYLFPAILLNPPFLLHLINTFISRLVHQPPITSVSPHPIMESMGPVPGSKPYLDMHADDHLCWRYAVFMVVLQVLVYGRVQVNRIRTKSRLRQMERKTMETDIVPEDQKLIYNVGSEHAVGFTVTAVVDGNGATTGAKKADNREAADPGCKTPKD</sequence>
<feature type="transmembrane region" description="Helical" evidence="2">
    <location>
        <begin position="74"/>
        <end position="93"/>
    </location>
</feature>
<reference evidence="3 4" key="1">
    <citation type="journal article" date="2018" name="New Phytol.">
        <title>Comparative genomics and transcriptomics depict ericoid mycorrhizal fungi as versatile saprotrophs and plant mutualists.</title>
        <authorList>
            <person name="Martino E."/>
            <person name="Morin E."/>
            <person name="Grelet G.A."/>
            <person name="Kuo A."/>
            <person name="Kohler A."/>
            <person name="Daghino S."/>
            <person name="Barry K.W."/>
            <person name="Cichocki N."/>
            <person name="Clum A."/>
            <person name="Dockter R.B."/>
            <person name="Hainaut M."/>
            <person name="Kuo R.C."/>
            <person name="LaButti K."/>
            <person name="Lindahl B.D."/>
            <person name="Lindquist E.A."/>
            <person name="Lipzen A."/>
            <person name="Khouja H.R."/>
            <person name="Magnuson J."/>
            <person name="Murat C."/>
            <person name="Ohm R.A."/>
            <person name="Singer S.W."/>
            <person name="Spatafora J.W."/>
            <person name="Wang M."/>
            <person name="Veneault-Fourrey C."/>
            <person name="Henrissat B."/>
            <person name="Grigoriev I.V."/>
            <person name="Martin F.M."/>
            <person name="Perotto S."/>
        </authorList>
    </citation>
    <scope>NUCLEOTIDE SEQUENCE [LARGE SCALE GENOMIC DNA]</scope>
    <source>
        <strain evidence="3 4">ATCC 22711</strain>
    </source>
</reference>
<evidence type="ECO:0000256" key="2">
    <source>
        <dbReference type="SAM" id="Phobius"/>
    </source>
</evidence>
<keyword evidence="2" id="KW-0812">Transmembrane</keyword>
<keyword evidence="4" id="KW-1185">Reference proteome</keyword>
<keyword evidence="2" id="KW-0472">Membrane</keyword>
<keyword evidence="2" id="KW-1133">Transmembrane helix</keyword>
<dbReference type="EMBL" id="KZ679012">
    <property type="protein sequence ID" value="PSS16505.1"/>
    <property type="molecule type" value="Genomic_DNA"/>
</dbReference>
<feature type="compositionally biased region" description="Basic and acidic residues" evidence="1">
    <location>
        <begin position="149"/>
        <end position="166"/>
    </location>
</feature>